<sequence>MKNVSEAFESAVRGSHQMVSRARVCSTFQTGTNPEGEAIPILAGDVLMDASSDIRATLDMTTVGEWPDKPHSLLAPYGNEIFVERGIRYGSGDVEYVPLGYFRIYAPEQDEAPHGSIRISAKDRMSGIVDARLFYPRQFTSGTSLGDIFLDLVREVYPDAVIEWDDDTNEESLTRSQIAEEDRYAFLRDLVTSYGKVMFFDHRGVLVIKTPPASKVPVFTVNHGRDGVLVSVSRQLTREGVYNAVVAMGEAADTEEPVRAVVVDSNANSPTYFYGNFGKVPRFYVSPFITTSVQAISAATSILSKELGLPYNVDFTAVPNPALEPLDPVKITFPKGRAEVHIIERITIPLDASGVLSASSRQATNMSIGAPSDL</sequence>
<dbReference type="Pfam" id="PF16466">
    <property type="entry name" value="DUF5047"/>
    <property type="match status" value="1"/>
</dbReference>
<feature type="domain" description="DUF5047" evidence="1">
    <location>
        <begin position="44"/>
        <end position="168"/>
    </location>
</feature>
<dbReference type="SUPFAM" id="SSF69279">
    <property type="entry name" value="Phage tail proteins"/>
    <property type="match status" value="1"/>
</dbReference>
<keyword evidence="3" id="KW-1185">Reference proteome</keyword>
<dbReference type="RefSeq" id="WP_195898068.1">
    <property type="nucleotide sequence ID" value="NZ_JADOGI010000083.1"/>
</dbReference>
<evidence type="ECO:0000259" key="1">
    <source>
        <dbReference type="Pfam" id="PF16466"/>
    </source>
</evidence>
<protein>
    <submittedName>
        <fullName evidence="2">DUF5047 domain-containing protein</fullName>
    </submittedName>
</protein>
<dbReference type="InterPro" id="IPR032490">
    <property type="entry name" value="DUF5047"/>
</dbReference>
<comment type="caution">
    <text evidence="2">The sequence shown here is derived from an EMBL/GenBank/DDBJ whole genome shotgun (WGS) entry which is preliminary data.</text>
</comment>
<dbReference type="Proteomes" id="UP000605361">
    <property type="component" value="Unassembled WGS sequence"/>
</dbReference>
<dbReference type="EMBL" id="JADOGI010000083">
    <property type="protein sequence ID" value="MBF8189127.1"/>
    <property type="molecule type" value="Genomic_DNA"/>
</dbReference>
<evidence type="ECO:0000313" key="3">
    <source>
        <dbReference type="Proteomes" id="UP000605361"/>
    </source>
</evidence>
<organism evidence="2 3">
    <name type="scientific">Nonomuraea cypriaca</name>
    <dbReference type="NCBI Taxonomy" id="1187855"/>
    <lineage>
        <taxon>Bacteria</taxon>
        <taxon>Bacillati</taxon>
        <taxon>Actinomycetota</taxon>
        <taxon>Actinomycetes</taxon>
        <taxon>Streptosporangiales</taxon>
        <taxon>Streptosporangiaceae</taxon>
        <taxon>Nonomuraea</taxon>
    </lineage>
</organism>
<reference evidence="2" key="1">
    <citation type="submission" date="2020-11" db="EMBL/GenBank/DDBJ databases">
        <title>Whole-genome analyses of Nonomuraea sp. K274.</title>
        <authorList>
            <person name="Veyisoglu A."/>
        </authorList>
    </citation>
    <scope>NUCLEOTIDE SEQUENCE</scope>
    <source>
        <strain evidence="2">K274</strain>
    </source>
</reference>
<gene>
    <name evidence="2" type="ORF">ITP53_26025</name>
</gene>
<evidence type="ECO:0000313" key="2">
    <source>
        <dbReference type="EMBL" id="MBF8189127.1"/>
    </source>
</evidence>
<proteinExistence type="predicted"/>
<dbReference type="AlphaFoldDB" id="A0A931F119"/>
<accession>A0A931F119</accession>
<name>A0A931F119_9ACTN</name>